<keyword evidence="1" id="KW-0575">Peroxidase</keyword>
<evidence type="ECO:0000256" key="4">
    <source>
        <dbReference type="SAM" id="MobiDB-lite"/>
    </source>
</evidence>
<keyword evidence="3" id="KW-0349">Heme</keyword>
<keyword evidence="7" id="KW-1185">Reference proteome</keyword>
<dbReference type="Gene3D" id="1.10.640.10">
    <property type="entry name" value="Haem peroxidase domain superfamily, animal type"/>
    <property type="match status" value="1"/>
</dbReference>
<dbReference type="PANTHER" id="PTHR11475:SF58">
    <property type="entry name" value="PEROXIDASIN"/>
    <property type="match status" value="1"/>
</dbReference>
<feature type="compositionally biased region" description="Basic residues" evidence="4">
    <location>
        <begin position="402"/>
        <end position="411"/>
    </location>
</feature>
<dbReference type="InterPro" id="IPR019791">
    <property type="entry name" value="Haem_peroxidase_animal"/>
</dbReference>
<dbReference type="Proteomes" id="UP000283509">
    <property type="component" value="Unassembled WGS sequence"/>
</dbReference>
<keyword evidence="3" id="KW-0408">Iron</keyword>
<dbReference type="PROSITE" id="PS50184">
    <property type="entry name" value="VWFC_2"/>
    <property type="match status" value="1"/>
</dbReference>
<dbReference type="GO" id="GO:0004601">
    <property type="term" value="F:peroxidase activity"/>
    <property type="evidence" value="ECO:0007669"/>
    <property type="project" value="UniProtKB-KW"/>
</dbReference>
<feature type="region of interest" description="Disordered" evidence="4">
    <location>
        <begin position="392"/>
        <end position="411"/>
    </location>
</feature>
<dbReference type="Gene3D" id="6.20.200.20">
    <property type="match status" value="1"/>
</dbReference>
<dbReference type="InterPro" id="IPR010255">
    <property type="entry name" value="Haem_peroxidase_sf"/>
</dbReference>
<dbReference type="InterPro" id="IPR001007">
    <property type="entry name" value="VWF_dom"/>
</dbReference>
<dbReference type="PROSITE" id="PS50292">
    <property type="entry name" value="PEROXIDASE_3"/>
    <property type="match status" value="1"/>
</dbReference>
<dbReference type="InterPro" id="IPR037120">
    <property type="entry name" value="Haem_peroxidase_sf_animal"/>
</dbReference>
<comment type="caution">
    <text evidence="6">The sequence shown here is derived from an EMBL/GenBank/DDBJ whole genome shotgun (WGS) entry which is preliminary data.</text>
</comment>
<feature type="compositionally biased region" description="Basic and acidic residues" evidence="4">
    <location>
        <begin position="328"/>
        <end position="337"/>
    </location>
</feature>
<dbReference type="PROSITE" id="PS01208">
    <property type="entry name" value="VWFC_1"/>
    <property type="match status" value="1"/>
</dbReference>
<dbReference type="PANTHER" id="PTHR11475">
    <property type="entry name" value="OXIDASE/PEROXIDASE"/>
    <property type="match status" value="1"/>
</dbReference>
<evidence type="ECO:0000256" key="1">
    <source>
        <dbReference type="ARBA" id="ARBA00022559"/>
    </source>
</evidence>
<dbReference type="Pfam" id="PF23334">
    <property type="entry name" value="VWC2L_2nd"/>
    <property type="match status" value="1"/>
</dbReference>
<evidence type="ECO:0000313" key="7">
    <source>
        <dbReference type="Proteomes" id="UP000283509"/>
    </source>
</evidence>
<organism evidence="6 7">
    <name type="scientific">Penaeus vannamei</name>
    <name type="common">Whiteleg shrimp</name>
    <name type="synonym">Litopenaeus vannamei</name>
    <dbReference type="NCBI Taxonomy" id="6689"/>
    <lineage>
        <taxon>Eukaryota</taxon>
        <taxon>Metazoa</taxon>
        <taxon>Ecdysozoa</taxon>
        <taxon>Arthropoda</taxon>
        <taxon>Crustacea</taxon>
        <taxon>Multicrustacea</taxon>
        <taxon>Malacostraca</taxon>
        <taxon>Eumalacostraca</taxon>
        <taxon>Eucarida</taxon>
        <taxon>Decapoda</taxon>
        <taxon>Dendrobranchiata</taxon>
        <taxon>Penaeoidea</taxon>
        <taxon>Penaeidae</taxon>
        <taxon>Penaeus</taxon>
    </lineage>
</organism>
<reference evidence="6 7" key="2">
    <citation type="submission" date="2019-01" db="EMBL/GenBank/DDBJ databases">
        <title>The decoding of complex shrimp genome reveals the adaptation for benthos swimmer, frequently molting mechanism and breeding impact on genome.</title>
        <authorList>
            <person name="Sun Y."/>
            <person name="Gao Y."/>
            <person name="Yu Y."/>
        </authorList>
    </citation>
    <scope>NUCLEOTIDE SEQUENCE [LARGE SCALE GENOMIC DNA]</scope>
    <source>
        <tissue evidence="6">Muscle</tissue>
    </source>
</reference>
<dbReference type="Pfam" id="PF03098">
    <property type="entry name" value="An_peroxidase"/>
    <property type="match status" value="1"/>
</dbReference>
<dbReference type="SMART" id="SM00214">
    <property type="entry name" value="VWC"/>
    <property type="match status" value="1"/>
</dbReference>
<evidence type="ECO:0000313" key="6">
    <source>
        <dbReference type="EMBL" id="ROT75795.1"/>
    </source>
</evidence>
<dbReference type="SUPFAM" id="SSF48113">
    <property type="entry name" value="Heme-dependent peroxidases"/>
    <property type="match status" value="1"/>
</dbReference>
<dbReference type="EMBL" id="QCYY01001733">
    <property type="protein sequence ID" value="ROT75795.1"/>
    <property type="molecule type" value="Genomic_DNA"/>
</dbReference>
<proteinExistence type="predicted"/>
<accession>A0A423THC9</accession>
<feature type="domain" description="VWFC" evidence="5">
    <location>
        <begin position="411"/>
        <end position="469"/>
    </location>
</feature>
<dbReference type="OrthoDB" id="823504at2759"/>
<dbReference type="GO" id="GO:0005615">
    <property type="term" value="C:extracellular space"/>
    <property type="evidence" value="ECO:0007669"/>
    <property type="project" value="TreeGrafter"/>
</dbReference>
<dbReference type="GO" id="GO:0006979">
    <property type="term" value="P:response to oxidative stress"/>
    <property type="evidence" value="ECO:0007669"/>
    <property type="project" value="InterPro"/>
</dbReference>
<sequence length="484" mass="54322">MRPSPQFGHSLINPILHRLNATFQPIPEGHLPLHKAFFSPWRIVQEGGIDPLLRGLFATPAKLKTPGQFLNTELTEKLFRAAHEVALDLASLNIQRGRDHALPGYAEWRRVCNLTVPEDFDDLSGVISSLSIRDKLKQLYGHPGNVDLWVGGLLEDPVEGARVGPTFLCLLVDQFKRLREGDRFWYENPGVFKPEQLAQIKQVTLGRVLCDNGDNITDITSDVFVLPREQNPAFVPCSKLPYVDLRIWSDCCSDCRSSAFPNSITHVPTIRFRRRAQFSHREDREHLFMDLDKVTDHELKGSFSEGSYFAQNATQGSGEGRAPQPSPKLERTLEKSKKSGRSLGRNDSEDDLGTYEEDLNEQRIEGIEALVEQLSRTVLELSKKVATLEDKCGSGDGGGGGGRRKSVRQRRKCVDETGRHRARGESWQKDPCAICSCRRGKVHCRVKECPRVTCDNPRVEEGECCPECDDEGEDIENARPAPEA</sequence>
<evidence type="ECO:0000259" key="5">
    <source>
        <dbReference type="PROSITE" id="PS50184"/>
    </source>
</evidence>
<dbReference type="AlphaFoldDB" id="A0A423THC9"/>
<keyword evidence="2" id="KW-0393">Immunoglobulin domain</keyword>
<dbReference type="SUPFAM" id="SSF57603">
    <property type="entry name" value="FnI-like domain"/>
    <property type="match status" value="1"/>
</dbReference>
<feature type="region of interest" description="Disordered" evidence="4">
    <location>
        <begin position="310"/>
        <end position="354"/>
    </location>
</feature>
<dbReference type="STRING" id="6689.A0A423THC9"/>
<protein>
    <recommendedName>
        <fullName evidence="5">VWFC domain-containing protein</fullName>
    </recommendedName>
</protein>
<dbReference type="GO" id="GO:0046872">
    <property type="term" value="F:metal ion binding"/>
    <property type="evidence" value="ECO:0007669"/>
    <property type="project" value="UniProtKB-KW"/>
</dbReference>
<name>A0A423THC9_PENVA</name>
<keyword evidence="3" id="KW-0479">Metal-binding</keyword>
<evidence type="ECO:0000256" key="3">
    <source>
        <dbReference type="PIRSR" id="PIRSR619791-2"/>
    </source>
</evidence>
<feature type="binding site" description="axial binding residue" evidence="3">
    <location>
        <position position="9"/>
    </location>
    <ligand>
        <name>heme b</name>
        <dbReference type="ChEBI" id="CHEBI:60344"/>
    </ligand>
    <ligandPart>
        <name>Fe</name>
        <dbReference type="ChEBI" id="CHEBI:18248"/>
    </ligandPart>
</feature>
<keyword evidence="1" id="KW-0560">Oxidoreductase</keyword>
<gene>
    <name evidence="6" type="ORF">C7M84_005662</name>
</gene>
<dbReference type="GO" id="GO:0020037">
    <property type="term" value="F:heme binding"/>
    <property type="evidence" value="ECO:0007669"/>
    <property type="project" value="InterPro"/>
</dbReference>
<evidence type="ECO:0000256" key="2">
    <source>
        <dbReference type="ARBA" id="ARBA00023319"/>
    </source>
</evidence>
<reference evidence="6 7" key="1">
    <citation type="submission" date="2018-04" db="EMBL/GenBank/DDBJ databases">
        <authorList>
            <person name="Zhang X."/>
            <person name="Yuan J."/>
            <person name="Li F."/>
            <person name="Xiang J."/>
        </authorList>
    </citation>
    <scope>NUCLEOTIDE SEQUENCE [LARGE SCALE GENOMIC DNA]</scope>
    <source>
        <tissue evidence="6">Muscle</tissue>
    </source>
</reference>